<gene>
    <name evidence="1" type="ORF">DICVIV_05275</name>
</gene>
<organism evidence="1 2">
    <name type="scientific">Dictyocaulus viviparus</name>
    <name type="common">Bovine lungworm</name>
    <dbReference type="NCBI Taxonomy" id="29172"/>
    <lineage>
        <taxon>Eukaryota</taxon>
        <taxon>Metazoa</taxon>
        <taxon>Ecdysozoa</taxon>
        <taxon>Nematoda</taxon>
        <taxon>Chromadorea</taxon>
        <taxon>Rhabditida</taxon>
        <taxon>Rhabditina</taxon>
        <taxon>Rhabditomorpha</taxon>
        <taxon>Strongyloidea</taxon>
        <taxon>Metastrongylidae</taxon>
        <taxon>Dictyocaulus</taxon>
    </lineage>
</organism>
<evidence type="ECO:0000313" key="1">
    <source>
        <dbReference type="EMBL" id="KJH48588.1"/>
    </source>
</evidence>
<reference evidence="1 2" key="1">
    <citation type="submission" date="2013-11" db="EMBL/GenBank/DDBJ databases">
        <title>Draft genome of the bovine lungworm Dictyocaulus viviparus.</title>
        <authorList>
            <person name="Mitreva M."/>
        </authorList>
    </citation>
    <scope>NUCLEOTIDE SEQUENCE [LARGE SCALE GENOMIC DNA]</scope>
    <source>
        <strain evidence="1 2">HannoverDv2000</strain>
    </source>
</reference>
<keyword evidence="2" id="KW-1185">Reference proteome</keyword>
<name>A0A0D8XVC3_DICVI</name>
<dbReference type="Proteomes" id="UP000053766">
    <property type="component" value="Unassembled WGS sequence"/>
</dbReference>
<protein>
    <submittedName>
        <fullName evidence="1">Uncharacterized protein</fullName>
    </submittedName>
</protein>
<dbReference type="EMBL" id="KN716262">
    <property type="protein sequence ID" value="KJH48588.1"/>
    <property type="molecule type" value="Genomic_DNA"/>
</dbReference>
<proteinExistence type="predicted"/>
<reference evidence="2" key="2">
    <citation type="journal article" date="2016" name="Sci. Rep.">
        <title>Dictyocaulus viviparus genome, variome and transcriptome elucidate lungworm biology and support future intervention.</title>
        <authorList>
            <person name="McNulty S.N."/>
            <person name="Strube C."/>
            <person name="Rosa B.A."/>
            <person name="Martin J.C."/>
            <person name="Tyagi R."/>
            <person name="Choi Y.J."/>
            <person name="Wang Q."/>
            <person name="Hallsworth Pepin K."/>
            <person name="Zhang X."/>
            <person name="Ozersky P."/>
            <person name="Wilson R.K."/>
            <person name="Sternberg P.W."/>
            <person name="Gasser R.B."/>
            <person name="Mitreva M."/>
        </authorList>
    </citation>
    <scope>NUCLEOTIDE SEQUENCE [LARGE SCALE GENOMIC DNA]</scope>
    <source>
        <strain evidence="2">HannoverDv2000</strain>
    </source>
</reference>
<sequence>MTCYGEKETESIHTMPWCGVELYDNSPTMKCGKVRHSKGAIVAKKDNTNGTENAILAVVCRPLCPSKVVGFRTNSSTIHEELGESPEKKE</sequence>
<evidence type="ECO:0000313" key="2">
    <source>
        <dbReference type="Proteomes" id="UP000053766"/>
    </source>
</evidence>
<dbReference type="AlphaFoldDB" id="A0A0D8XVC3"/>
<accession>A0A0D8XVC3</accession>